<sequence>MEVGVDMIITKDTVDMVDMIIPAGDTDKSKANNKATMERVEPIKETTTCTDQP</sequence>
<name>V4ALM3_LOTGI</name>
<dbReference type="RefSeq" id="XP_009043629.1">
    <property type="nucleotide sequence ID" value="XM_009045381.1"/>
</dbReference>
<dbReference type="CTD" id="20246035"/>
<protein>
    <submittedName>
        <fullName evidence="1">Uncharacterized protein</fullName>
    </submittedName>
</protein>
<dbReference type="Proteomes" id="UP000030746">
    <property type="component" value="Unassembled WGS sequence"/>
</dbReference>
<dbReference type="AlphaFoldDB" id="V4ALM3"/>
<evidence type="ECO:0000313" key="2">
    <source>
        <dbReference type="Proteomes" id="UP000030746"/>
    </source>
</evidence>
<proteinExistence type="predicted"/>
<gene>
    <name evidence="1" type="ORF">LOTGIDRAFT_208020</name>
</gene>
<dbReference type="KEGG" id="lgi:LOTGIDRAFT_208020"/>
<dbReference type="HOGENOM" id="CLU_3071062_0_0_1"/>
<reference evidence="1 2" key="1">
    <citation type="journal article" date="2013" name="Nature">
        <title>Insights into bilaterian evolution from three spiralian genomes.</title>
        <authorList>
            <person name="Simakov O."/>
            <person name="Marletaz F."/>
            <person name="Cho S.J."/>
            <person name="Edsinger-Gonzales E."/>
            <person name="Havlak P."/>
            <person name="Hellsten U."/>
            <person name="Kuo D.H."/>
            <person name="Larsson T."/>
            <person name="Lv J."/>
            <person name="Arendt D."/>
            <person name="Savage R."/>
            <person name="Osoegawa K."/>
            <person name="de Jong P."/>
            <person name="Grimwood J."/>
            <person name="Chapman J.A."/>
            <person name="Shapiro H."/>
            <person name="Aerts A."/>
            <person name="Otillar R.P."/>
            <person name="Terry A.Y."/>
            <person name="Boore J.L."/>
            <person name="Grigoriev I.V."/>
            <person name="Lindberg D.R."/>
            <person name="Seaver E.C."/>
            <person name="Weisblat D.A."/>
            <person name="Putnam N.H."/>
            <person name="Rokhsar D.S."/>
        </authorList>
    </citation>
    <scope>NUCLEOTIDE SEQUENCE [LARGE SCALE GENOMIC DNA]</scope>
</reference>
<dbReference type="GeneID" id="20246035"/>
<keyword evidence="2" id="KW-1185">Reference proteome</keyword>
<organism evidence="1 2">
    <name type="scientific">Lottia gigantea</name>
    <name type="common">Giant owl limpet</name>
    <dbReference type="NCBI Taxonomy" id="225164"/>
    <lineage>
        <taxon>Eukaryota</taxon>
        <taxon>Metazoa</taxon>
        <taxon>Spiralia</taxon>
        <taxon>Lophotrochozoa</taxon>
        <taxon>Mollusca</taxon>
        <taxon>Gastropoda</taxon>
        <taxon>Patellogastropoda</taxon>
        <taxon>Lottioidea</taxon>
        <taxon>Lottiidae</taxon>
        <taxon>Lottia</taxon>
    </lineage>
</organism>
<evidence type="ECO:0000313" key="1">
    <source>
        <dbReference type="EMBL" id="ESP05084.1"/>
    </source>
</evidence>
<accession>V4ALM3</accession>
<dbReference type="EMBL" id="KB199650">
    <property type="protein sequence ID" value="ESP05084.1"/>
    <property type="molecule type" value="Genomic_DNA"/>
</dbReference>